<organism evidence="6 7">
    <name type="scientific">Leifsonia williamsii</name>
    <dbReference type="NCBI Taxonomy" id="3035919"/>
    <lineage>
        <taxon>Bacteria</taxon>
        <taxon>Bacillati</taxon>
        <taxon>Actinomycetota</taxon>
        <taxon>Actinomycetes</taxon>
        <taxon>Micrococcales</taxon>
        <taxon>Microbacteriaceae</taxon>
        <taxon>Leifsonia</taxon>
    </lineage>
</organism>
<keyword evidence="1" id="KW-0805">Transcription regulation</keyword>
<dbReference type="Gene3D" id="1.10.10.10">
    <property type="entry name" value="Winged helix-like DNA-binding domain superfamily/Winged helix DNA-binding domain"/>
    <property type="match status" value="1"/>
</dbReference>
<name>A0ABT8KDJ8_9MICO</name>
<dbReference type="InterPro" id="IPR036390">
    <property type="entry name" value="WH_DNA-bd_sf"/>
</dbReference>
<evidence type="ECO:0000256" key="3">
    <source>
        <dbReference type="ARBA" id="ARBA00023163"/>
    </source>
</evidence>
<dbReference type="PANTHER" id="PTHR30136:SF24">
    <property type="entry name" value="HTH-TYPE TRANSCRIPTIONAL REPRESSOR ALLR"/>
    <property type="match status" value="1"/>
</dbReference>
<keyword evidence="2" id="KW-0238">DNA-binding</keyword>
<evidence type="ECO:0000259" key="4">
    <source>
        <dbReference type="PROSITE" id="PS51077"/>
    </source>
</evidence>
<dbReference type="InterPro" id="IPR050707">
    <property type="entry name" value="HTH_MetabolicPath_Reg"/>
</dbReference>
<dbReference type="EMBL" id="JAROCF010000001">
    <property type="protein sequence ID" value="MDN4615516.1"/>
    <property type="molecule type" value="Genomic_DNA"/>
</dbReference>
<keyword evidence="7" id="KW-1185">Reference proteome</keyword>
<evidence type="ECO:0000313" key="7">
    <source>
        <dbReference type="Proteomes" id="UP001174208"/>
    </source>
</evidence>
<dbReference type="RefSeq" id="WP_301208283.1">
    <property type="nucleotide sequence ID" value="NZ_JAROCF010000001.1"/>
</dbReference>
<comment type="caution">
    <text evidence="6">The sequence shown here is derived from an EMBL/GenBank/DDBJ whole genome shotgun (WGS) entry which is preliminary data.</text>
</comment>
<dbReference type="SMART" id="SM00346">
    <property type="entry name" value="HTH_ICLR"/>
    <property type="match status" value="1"/>
</dbReference>
<evidence type="ECO:0000259" key="5">
    <source>
        <dbReference type="PROSITE" id="PS51078"/>
    </source>
</evidence>
<feature type="domain" description="IclR-ED" evidence="5">
    <location>
        <begin position="78"/>
        <end position="281"/>
    </location>
</feature>
<dbReference type="Gene3D" id="3.30.450.40">
    <property type="match status" value="1"/>
</dbReference>
<gene>
    <name evidence="6" type="ORF">P5G50_13760</name>
</gene>
<sequence>MSPTAEPRRNASGLARDIELLELLGGSEAMQNNGLGVLRIAQLSGRDKAVVSRTLATLADAGLLERDDATLSYRLGPRLFALAARTTESRLVAEARSYLRRIAQSTRETTHLCVLRGGNVLTILSELSPHEFRTTGWEGVTTAAWRTPSGRVLLSDWDTASLERWYAEHGTDLPIVGPADPIMAASGFSVLSAPPEDKAVVTDFESLVAELARIRARGYALLDEELEHGVVGASAPVRDLTGRIIAAVNVSAPKGRIGDRLEALGRYVAAAAAELSGRLGAP</sequence>
<evidence type="ECO:0000256" key="2">
    <source>
        <dbReference type="ARBA" id="ARBA00023125"/>
    </source>
</evidence>
<dbReference type="InterPro" id="IPR014757">
    <property type="entry name" value="Tscrpt_reg_IclR_C"/>
</dbReference>
<evidence type="ECO:0000313" key="6">
    <source>
        <dbReference type="EMBL" id="MDN4615516.1"/>
    </source>
</evidence>
<dbReference type="PANTHER" id="PTHR30136">
    <property type="entry name" value="HELIX-TURN-HELIX TRANSCRIPTIONAL REGULATOR, ICLR FAMILY"/>
    <property type="match status" value="1"/>
</dbReference>
<dbReference type="InterPro" id="IPR029016">
    <property type="entry name" value="GAF-like_dom_sf"/>
</dbReference>
<dbReference type="InterPro" id="IPR036388">
    <property type="entry name" value="WH-like_DNA-bd_sf"/>
</dbReference>
<dbReference type="SUPFAM" id="SSF55781">
    <property type="entry name" value="GAF domain-like"/>
    <property type="match status" value="1"/>
</dbReference>
<dbReference type="PROSITE" id="PS51077">
    <property type="entry name" value="HTH_ICLR"/>
    <property type="match status" value="1"/>
</dbReference>
<dbReference type="Pfam" id="PF09339">
    <property type="entry name" value="HTH_IclR"/>
    <property type="match status" value="1"/>
</dbReference>
<protein>
    <submittedName>
        <fullName evidence="6">IclR family transcriptional regulator</fullName>
    </submittedName>
</protein>
<feature type="domain" description="HTH iclR-type" evidence="4">
    <location>
        <begin position="11"/>
        <end position="77"/>
    </location>
</feature>
<reference evidence="6" key="1">
    <citation type="submission" date="2023-06" db="EMBL/GenBank/DDBJ databases">
        <title>MT1 and MT2 Draft Genomes of Novel Species.</title>
        <authorList>
            <person name="Venkateswaran K."/>
        </authorList>
    </citation>
    <scope>NUCLEOTIDE SEQUENCE</scope>
    <source>
        <strain evidence="6">F6_8S_P_1B</strain>
    </source>
</reference>
<dbReference type="InterPro" id="IPR005471">
    <property type="entry name" value="Tscrpt_reg_IclR_N"/>
</dbReference>
<dbReference type="SUPFAM" id="SSF46785">
    <property type="entry name" value="Winged helix' DNA-binding domain"/>
    <property type="match status" value="1"/>
</dbReference>
<dbReference type="Proteomes" id="UP001174208">
    <property type="component" value="Unassembled WGS sequence"/>
</dbReference>
<evidence type="ECO:0000256" key="1">
    <source>
        <dbReference type="ARBA" id="ARBA00023015"/>
    </source>
</evidence>
<keyword evidence="3" id="KW-0804">Transcription</keyword>
<accession>A0ABT8KDJ8</accession>
<proteinExistence type="predicted"/>
<dbReference type="PROSITE" id="PS51078">
    <property type="entry name" value="ICLR_ED"/>
    <property type="match status" value="1"/>
</dbReference>
<dbReference type="Pfam" id="PF01614">
    <property type="entry name" value="IclR_C"/>
    <property type="match status" value="2"/>
</dbReference>